<accession>A0ABP9Z9Y2</accession>
<dbReference type="Proteomes" id="UP001473302">
    <property type="component" value="Unassembled WGS sequence"/>
</dbReference>
<protein>
    <submittedName>
        <fullName evidence="1">Uncharacterized protein</fullName>
    </submittedName>
</protein>
<name>A0ABP9Z9Y2_9FUNG</name>
<evidence type="ECO:0000313" key="2">
    <source>
        <dbReference type="Proteomes" id="UP001473302"/>
    </source>
</evidence>
<keyword evidence="2" id="KW-1185">Reference proteome</keyword>
<organism evidence="1 2">
    <name type="scientific">Mucor flavus</name>
    <dbReference type="NCBI Taxonomy" id="439312"/>
    <lineage>
        <taxon>Eukaryota</taxon>
        <taxon>Fungi</taxon>
        <taxon>Fungi incertae sedis</taxon>
        <taxon>Mucoromycota</taxon>
        <taxon>Mucoromycotina</taxon>
        <taxon>Mucoromycetes</taxon>
        <taxon>Mucorales</taxon>
        <taxon>Mucorineae</taxon>
        <taxon>Mucoraceae</taxon>
        <taxon>Mucor</taxon>
    </lineage>
</organism>
<proteinExistence type="predicted"/>
<gene>
    <name evidence="1" type="ORF">MFLAVUS_009449</name>
</gene>
<evidence type="ECO:0000313" key="1">
    <source>
        <dbReference type="EMBL" id="GAA5815930.1"/>
    </source>
</evidence>
<dbReference type="EMBL" id="BAABUK010000029">
    <property type="protein sequence ID" value="GAA5815930.1"/>
    <property type="molecule type" value="Genomic_DNA"/>
</dbReference>
<sequence>MTTKCAKDENKDEDIVSSSIHLRISEETPVYNDIEITMDAPIKATKPSHMPAYFLRLVM</sequence>
<reference evidence="1 2" key="1">
    <citation type="submission" date="2024-04" db="EMBL/GenBank/DDBJ databases">
        <title>genome sequences of Mucor flavus KT1a and Helicostylum pulchrum KT1b strains isolated from the surface of a dry-aged beef.</title>
        <authorList>
            <person name="Toyotome T."/>
            <person name="Hosono M."/>
            <person name="Torimaru M."/>
            <person name="Fukuda K."/>
            <person name="Mikami N."/>
        </authorList>
    </citation>
    <scope>NUCLEOTIDE SEQUENCE [LARGE SCALE GENOMIC DNA]</scope>
    <source>
        <strain evidence="1 2">KT1a</strain>
    </source>
</reference>
<comment type="caution">
    <text evidence="1">The sequence shown here is derived from an EMBL/GenBank/DDBJ whole genome shotgun (WGS) entry which is preliminary data.</text>
</comment>